<dbReference type="InterPro" id="IPR036162">
    <property type="entry name" value="Resolvase-like_N_sf"/>
</dbReference>
<dbReference type="EMBL" id="CP065315">
    <property type="protein sequence ID" value="QQR06472.1"/>
    <property type="molecule type" value="Genomic_DNA"/>
</dbReference>
<evidence type="ECO:0000259" key="2">
    <source>
        <dbReference type="PROSITE" id="PS51736"/>
    </source>
</evidence>
<dbReference type="SUPFAM" id="SSF53041">
    <property type="entry name" value="Resolvase-like"/>
    <property type="match status" value="1"/>
</dbReference>
<organism evidence="4 5">
    <name type="scientific">Flavonifractor plautii</name>
    <name type="common">Fusobacterium plautii</name>
    <dbReference type="NCBI Taxonomy" id="292800"/>
    <lineage>
        <taxon>Bacteria</taxon>
        <taxon>Bacillati</taxon>
        <taxon>Bacillota</taxon>
        <taxon>Clostridia</taxon>
        <taxon>Eubacteriales</taxon>
        <taxon>Oscillospiraceae</taxon>
        <taxon>Flavonifractor</taxon>
    </lineage>
</organism>
<protein>
    <submittedName>
        <fullName evidence="4">Recombinase family protein</fullName>
    </submittedName>
</protein>
<name>A0AAX1KKJ7_FLAPL</name>
<accession>A0AAX1KKJ7</accession>
<dbReference type="KEGG" id="fpla:A4U99_06565"/>
<dbReference type="PROSITE" id="PS51737">
    <property type="entry name" value="RECOMBINASE_DNA_BIND"/>
    <property type="match status" value="1"/>
</dbReference>
<dbReference type="SMART" id="SM00857">
    <property type="entry name" value="Resolvase"/>
    <property type="match status" value="1"/>
</dbReference>
<dbReference type="Pfam" id="PF13408">
    <property type="entry name" value="Zn_ribbon_recom"/>
    <property type="match status" value="1"/>
</dbReference>
<dbReference type="Gene3D" id="3.90.1750.20">
    <property type="entry name" value="Putative Large Serine Recombinase, Chain B, Domain 2"/>
    <property type="match status" value="1"/>
</dbReference>
<evidence type="ECO:0000313" key="4">
    <source>
        <dbReference type="EMBL" id="QQR06472.1"/>
    </source>
</evidence>
<dbReference type="GO" id="GO:0003677">
    <property type="term" value="F:DNA binding"/>
    <property type="evidence" value="ECO:0007669"/>
    <property type="project" value="InterPro"/>
</dbReference>
<proteinExistence type="predicted"/>
<dbReference type="InterPro" id="IPR006119">
    <property type="entry name" value="Resolv_N"/>
</dbReference>
<gene>
    <name evidence="4" type="ORF">I5Q84_02930</name>
</gene>
<dbReference type="GO" id="GO:0000150">
    <property type="term" value="F:DNA strand exchange activity"/>
    <property type="evidence" value="ECO:0007669"/>
    <property type="project" value="InterPro"/>
</dbReference>
<dbReference type="PANTHER" id="PTHR30461:SF23">
    <property type="entry name" value="DNA RECOMBINASE-RELATED"/>
    <property type="match status" value="1"/>
</dbReference>
<dbReference type="AlphaFoldDB" id="A0AAX1KKJ7"/>
<feature type="domain" description="Resolvase/invertase-type recombinase catalytic" evidence="2">
    <location>
        <begin position="5"/>
        <end position="147"/>
    </location>
</feature>
<sequence>MNNRIDAIYARQSIDKKDSISIESQIEFCKYELRGGNCREYQDKGYSGKNTDRPQFQMLVEDIKRGLIARVVVYKLDRISRSILDFANMMALFQEYNVEFISSTEKFDTSTPMGRAMLNICIVFAQLERETIQKRVQDAWYARCQRGFKMGGRAPYGFRTEPIIIDGIHTKKLVIEPTEAAFVRKMYEMYIDPQVSLHDITRQLTEQGMRTYFGKPFSRATISIMLRNPIYTMADLDIYEFFKSQGTNIYNDAADFVGTNGCYYYRSKDSTENKHTHLEGQTLVLAPSEGFIPSDLWLRVRKKMMANQTYQPARKARNTWMAGKIKCGKCGYALMSAHSCGYLYLRCTKHADSKFCSGCGTIRLRDLEAVVYQQMVKKLEDYKTLTGRKKKRAASPKLTAKQMELAQVESEIEKLLDTLTGATPVLISYANAKIEELDSRRQALASEIAKLTAEAVSPEQIDTISNYLDDWENVSFEDKQQVVDLMITVIRATSEKLQIEWKI</sequence>
<dbReference type="Pfam" id="PF00239">
    <property type="entry name" value="Resolvase"/>
    <property type="match status" value="1"/>
</dbReference>
<evidence type="ECO:0000256" key="1">
    <source>
        <dbReference type="SAM" id="Coils"/>
    </source>
</evidence>
<evidence type="ECO:0000259" key="3">
    <source>
        <dbReference type="PROSITE" id="PS51737"/>
    </source>
</evidence>
<reference evidence="4 5" key="1">
    <citation type="submission" date="2020-11" db="EMBL/GenBank/DDBJ databases">
        <title>Closed and high quality bacterial genomes of the OMM12 community.</title>
        <authorList>
            <person name="Marbouty M."/>
            <person name="Lamy-Besnier Q."/>
            <person name="Debarbieux L."/>
            <person name="Koszul R."/>
        </authorList>
    </citation>
    <scope>NUCLEOTIDE SEQUENCE [LARGE SCALE GENOMIC DNA]</scope>
    <source>
        <strain evidence="4 5">YL31</strain>
    </source>
</reference>
<dbReference type="InterPro" id="IPR011109">
    <property type="entry name" value="DNA_bind_recombinase_dom"/>
</dbReference>
<dbReference type="InterPro" id="IPR050639">
    <property type="entry name" value="SSR_resolvase"/>
</dbReference>
<feature type="coiled-coil region" evidence="1">
    <location>
        <begin position="398"/>
        <end position="454"/>
    </location>
</feature>
<dbReference type="PANTHER" id="PTHR30461">
    <property type="entry name" value="DNA-INVERTASE FROM LAMBDOID PROPHAGE"/>
    <property type="match status" value="1"/>
</dbReference>
<dbReference type="Gene3D" id="3.40.50.1390">
    <property type="entry name" value="Resolvase, N-terminal catalytic domain"/>
    <property type="match status" value="1"/>
</dbReference>
<evidence type="ECO:0000313" key="5">
    <source>
        <dbReference type="Proteomes" id="UP000595792"/>
    </source>
</evidence>
<dbReference type="Pfam" id="PF07508">
    <property type="entry name" value="Recombinase"/>
    <property type="match status" value="1"/>
</dbReference>
<dbReference type="Proteomes" id="UP000595792">
    <property type="component" value="Chromosome"/>
</dbReference>
<dbReference type="InterPro" id="IPR038109">
    <property type="entry name" value="DNA_bind_recomb_sf"/>
</dbReference>
<feature type="domain" description="Recombinase" evidence="3">
    <location>
        <begin position="155"/>
        <end position="310"/>
    </location>
</feature>
<keyword evidence="1" id="KW-0175">Coiled coil</keyword>
<dbReference type="CDD" id="cd03768">
    <property type="entry name" value="SR_ResInv"/>
    <property type="match status" value="1"/>
</dbReference>
<dbReference type="RefSeq" id="WP_065534435.1">
    <property type="nucleotide sequence ID" value="NZ_CP015406.2"/>
</dbReference>
<dbReference type="PROSITE" id="PS51736">
    <property type="entry name" value="RECOMBINASES_3"/>
    <property type="match status" value="1"/>
</dbReference>
<dbReference type="InterPro" id="IPR025827">
    <property type="entry name" value="Zn_ribbon_recom_dom"/>
</dbReference>